<dbReference type="InterPro" id="IPR010385">
    <property type="entry name" value="DUF982"/>
</dbReference>
<name>A0A8J2VPC4_9RHOB</name>
<proteinExistence type="predicted"/>
<comment type="caution">
    <text evidence="1">The sequence shown here is derived from an EMBL/GenBank/DDBJ whole genome shotgun (WGS) entry which is preliminary data.</text>
</comment>
<dbReference type="Pfam" id="PF06169">
    <property type="entry name" value="DUF982"/>
    <property type="match status" value="1"/>
</dbReference>
<evidence type="ECO:0008006" key="3">
    <source>
        <dbReference type="Google" id="ProtNLM"/>
    </source>
</evidence>
<organism evidence="1 2">
    <name type="scientific">Agaricicola taiwanensis</name>
    <dbReference type="NCBI Taxonomy" id="591372"/>
    <lineage>
        <taxon>Bacteria</taxon>
        <taxon>Pseudomonadati</taxon>
        <taxon>Pseudomonadota</taxon>
        <taxon>Alphaproteobacteria</taxon>
        <taxon>Rhodobacterales</taxon>
        <taxon>Paracoccaceae</taxon>
        <taxon>Agaricicola</taxon>
    </lineage>
</organism>
<dbReference type="EMBL" id="BMCP01000001">
    <property type="protein sequence ID" value="GGE36492.1"/>
    <property type="molecule type" value="Genomic_DNA"/>
</dbReference>
<dbReference type="Proteomes" id="UP000602745">
    <property type="component" value="Unassembled WGS sequence"/>
</dbReference>
<accession>A0A8J2VPC4</accession>
<sequence length="87" mass="9915">MDTKPFRDVTLQTRQIGRYLVIADTVRALRFLTDEWPGEQTDERQAAELICREVLEGKEPPELARLALVHAAKASGVFIADDPRPRR</sequence>
<evidence type="ECO:0000313" key="2">
    <source>
        <dbReference type="Proteomes" id="UP000602745"/>
    </source>
</evidence>
<keyword evidence="2" id="KW-1185">Reference proteome</keyword>
<reference evidence="1" key="1">
    <citation type="journal article" date="2014" name="Int. J. Syst. Evol. Microbiol.">
        <title>Complete genome sequence of Corynebacterium casei LMG S-19264T (=DSM 44701T), isolated from a smear-ripened cheese.</title>
        <authorList>
            <consortium name="US DOE Joint Genome Institute (JGI-PGF)"/>
            <person name="Walter F."/>
            <person name="Albersmeier A."/>
            <person name="Kalinowski J."/>
            <person name="Ruckert C."/>
        </authorList>
    </citation>
    <scope>NUCLEOTIDE SEQUENCE</scope>
    <source>
        <strain evidence="1">CCM 7684</strain>
    </source>
</reference>
<dbReference type="Gene3D" id="6.10.250.730">
    <property type="match status" value="1"/>
</dbReference>
<reference evidence="1" key="2">
    <citation type="submission" date="2020-09" db="EMBL/GenBank/DDBJ databases">
        <authorList>
            <person name="Sun Q."/>
            <person name="Sedlacek I."/>
        </authorList>
    </citation>
    <scope>NUCLEOTIDE SEQUENCE</scope>
    <source>
        <strain evidence="1">CCM 7684</strain>
    </source>
</reference>
<protein>
    <recommendedName>
        <fullName evidence="3">DUF982 domain-containing protein</fullName>
    </recommendedName>
</protein>
<dbReference type="AlphaFoldDB" id="A0A8J2VPC4"/>
<gene>
    <name evidence="1" type="ORF">GCM10007276_12490</name>
</gene>
<evidence type="ECO:0000313" key="1">
    <source>
        <dbReference type="EMBL" id="GGE36492.1"/>
    </source>
</evidence>